<organism evidence="4">
    <name type="scientific">bioreactor metagenome</name>
    <dbReference type="NCBI Taxonomy" id="1076179"/>
    <lineage>
        <taxon>unclassified sequences</taxon>
        <taxon>metagenomes</taxon>
        <taxon>ecological metagenomes</taxon>
    </lineage>
</organism>
<dbReference type="Pfam" id="PF00465">
    <property type="entry name" value="Fe-ADH"/>
    <property type="match status" value="1"/>
</dbReference>
<dbReference type="InterPro" id="IPR039697">
    <property type="entry name" value="Alcohol_dehydrogenase_Fe"/>
</dbReference>
<evidence type="ECO:0000313" key="4">
    <source>
        <dbReference type="EMBL" id="MPM15738.1"/>
    </source>
</evidence>
<dbReference type="CDD" id="cd08181">
    <property type="entry name" value="PPD-like"/>
    <property type="match status" value="1"/>
</dbReference>
<dbReference type="InterPro" id="IPR001670">
    <property type="entry name" value="ADH_Fe/GldA"/>
</dbReference>
<evidence type="ECO:0000259" key="3">
    <source>
        <dbReference type="Pfam" id="PF25137"/>
    </source>
</evidence>
<feature type="domain" description="Alcohol dehydrogenase iron-type/glycerol dehydrogenase GldA" evidence="2">
    <location>
        <begin position="9"/>
        <end position="174"/>
    </location>
</feature>
<dbReference type="GO" id="GO:0046872">
    <property type="term" value="F:metal ion binding"/>
    <property type="evidence" value="ECO:0007669"/>
    <property type="project" value="InterPro"/>
</dbReference>
<dbReference type="FunFam" id="3.40.50.1970:FF:000003">
    <property type="entry name" value="Alcohol dehydrogenase, iron-containing"/>
    <property type="match status" value="1"/>
</dbReference>
<dbReference type="SUPFAM" id="SSF56796">
    <property type="entry name" value="Dehydroquinate synthase-like"/>
    <property type="match status" value="1"/>
</dbReference>
<dbReference type="PANTHER" id="PTHR11496:SF103">
    <property type="entry name" value="DEHYDROGENASE, PUTATIVE-RELATED"/>
    <property type="match status" value="1"/>
</dbReference>
<dbReference type="EMBL" id="VSSQ01002492">
    <property type="protein sequence ID" value="MPM15738.1"/>
    <property type="molecule type" value="Genomic_DNA"/>
</dbReference>
<evidence type="ECO:0000259" key="2">
    <source>
        <dbReference type="Pfam" id="PF00465"/>
    </source>
</evidence>
<dbReference type="PANTHER" id="PTHR11496">
    <property type="entry name" value="ALCOHOL DEHYDROGENASE"/>
    <property type="match status" value="1"/>
</dbReference>
<accession>A0A644XIW4</accession>
<dbReference type="Gene3D" id="3.40.50.1970">
    <property type="match status" value="1"/>
</dbReference>
<dbReference type="InterPro" id="IPR056798">
    <property type="entry name" value="ADH_Fe_C"/>
</dbReference>
<dbReference type="Gene3D" id="1.20.1090.10">
    <property type="entry name" value="Dehydroquinate synthase-like - alpha domain"/>
    <property type="match status" value="1"/>
</dbReference>
<keyword evidence="1" id="KW-0560">Oxidoreductase</keyword>
<gene>
    <name evidence="4" type="ORF">SDC9_62110</name>
</gene>
<proteinExistence type="predicted"/>
<name>A0A644XIW4_9ZZZZ</name>
<dbReference type="Pfam" id="PF25137">
    <property type="entry name" value="ADH_Fe_C"/>
    <property type="match status" value="1"/>
</dbReference>
<comment type="caution">
    <text evidence="4">The sequence shown here is derived from an EMBL/GenBank/DDBJ whole genome shotgun (WGS) entry which is preliminary data.</text>
</comment>
<dbReference type="GO" id="GO:0004022">
    <property type="term" value="F:alcohol dehydrogenase (NAD+) activity"/>
    <property type="evidence" value="ECO:0007669"/>
    <property type="project" value="TreeGrafter"/>
</dbReference>
<reference evidence="4" key="1">
    <citation type="submission" date="2019-08" db="EMBL/GenBank/DDBJ databases">
        <authorList>
            <person name="Kucharzyk K."/>
            <person name="Murdoch R.W."/>
            <person name="Higgins S."/>
            <person name="Loffler F."/>
        </authorList>
    </citation>
    <scope>NUCLEOTIDE SEQUENCE</scope>
</reference>
<feature type="domain" description="Fe-containing alcohol dehydrogenase-like C-terminal" evidence="3">
    <location>
        <begin position="186"/>
        <end position="332"/>
    </location>
</feature>
<protein>
    <submittedName>
        <fullName evidence="4">Uncharacterized protein</fullName>
    </submittedName>
</protein>
<sequence length="367" mass="40214">MNAFTFYMPAKIYFGKNCIIENKEAFLTLGKKALIFTGRHSAKLNGSLKDVTDALETVGIGYLVFDEVEENPSLETIERASKIGIENGADFVIGIGGGSPMDAAKGAAFLIANPDKGADVLMSSEPLNHIPVAEVATTAGTGSETTQYAVFTLHKQGTKNGAGQKTFADIAFLDARYTESLSDKVTVNTAIDALTHLIEGYTSKKANFMNDRIAESGFAIFAECIPAIKALDFSEEVREKFLLMSTIAGIVIAQAGTSLPHACGYMPTYEKHIPHGRANAIFTRAYLELFKDQTKVNRMLAILGFKSLEELNDFFKEVLDEKEEFTEADVERYTDALMAAPGKLALHPYSLTREEVYDMFKKSLLVY</sequence>
<dbReference type="AlphaFoldDB" id="A0A644XIW4"/>
<evidence type="ECO:0000256" key="1">
    <source>
        <dbReference type="ARBA" id="ARBA00023002"/>
    </source>
</evidence>